<keyword evidence="3" id="KW-1185">Reference proteome</keyword>
<evidence type="ECO:0008006" key="4">
    <source>
        <dbReference type="Google" id="ProtNLM"/>
    </source>
</evidence>
<reference evidence="2" key="1">
    <citation type="submission" date="2021-04" db="EMBL/GenBank/DDBJ databases">
        <title>Pseudonocardia sp. nov., isolated from sandy soil of mangrove forest.</title>
        <authorList>
            <person name="Zan Z."/>
            <person name="Huang R."/>
            <person name="Liu W."/>
        </authorList>
    </citation>
    <scope>NUCLEOTIDE SEQUENCE</scope>
    <source>
        <strain evidence="2">S2-4</strain>
    </source>
</reference>
<protein>
    <recommendedName>
        <fullName evidence="4">Integral membrane protein</fullName>
    </recommendedName>
</protein>
<dbReference type="PANTHER" id="PTHR42305:SF1">
    <property type="entry name" value="MEMBRANE PROTEIN RV1733C-RELATED"/>
    <property type="match status" value="1"/>
</dbReference>
<name>A0ABT0ZRX0_9PSEU</name>
<evidence type="ECO:0000313" key="3">
    <source>
        <dbReference type="Proteomes" id="UP001165283"/>
    </source>
</evidence>
<dbReference type="Proteomes" id="UP001165283">
    <property type="component" value="Unassembled WGS sequence"/>
</dbReference>
<keyword evidence="1" id="KW-0812">Transmembrane</keyword>
<dbReference type="InterPro" id="IPR039708">
    <property type="entry name" value="MT1774/Rv1733c-like"/>
</dbReference>
<gene>
    <name evidence="2" type="ORF">KDL28_00185</name>
</gene>
<sequence>MPRRLSDRVEDFAAWLFIVTALLLVVVAAGVGGSVHRDGLARSAADSAQRKQVPAEVLADDRAVTARFRTVSARWAGPDGVPITGRIALERAAPAGRAGAPARAASTAPGRQVMIWVDDRGHPGPPPATAAQAVQAGVVAAVTLVLLGLVALGGGWLGVRAVVARSNGRHWEREWARVGPRWSGRVH</sequence>
<proteinExistence type="predicted"/>
<keyword evidence="1" id="KW-0472">Membrane</keyword>
<dbReference type="EMBL" id="JAGSOV010000001">
    <property type="protein sequence ID" value="MCO1653464.1"/>
    <property type="molecule type" value="Genomic_DNA"/>
</dbReference>
<comment type="caution">
    <text evidence="2">The sequence shown here is derived from an EMBL/GenBank/DDBJ whole genome shotgun (WGS) entry which is preliminary data.</text>
</comment>
<accession>A0ABT0ZRX0</accession>
<evidence type="ECO:0000256" key="1">
    <source>
        <dbReference type="SAM" id="Phobius"/>
    </source>
</evidence>
<feature type="transmembrane region" description="Helical" evidence="1">
    <location>
        <begin position="133"/>
        <end position="159"/>
    </location>
</feature>
<feature type="transmembrane region" description="Helical" evidence="1">
    <location>
        <begin position="12"/>
        <end position="32"/>
    </location>
</feature>
<evidence type="ECO:0000313" key="2">
    <source>
        <dbReference type="EMBL" id="MCO1653464.1"/>
    </source>
</evidence>
<dbReference type="PANTHER" id="PTHR42305">
    <property type="entry name" value="MEMBRANE PROTEIN RV1733C-RELATED"/>
    <property type="match status" value="1"/>
</dbReference>
<keyword evidence="1" id="KW-1133">Transmembrane helix</keyword>
<organism evidence="2 3">
    <name type="scientific">Pseudonocardia humida</name>
    <dbReference type="NCBI Taxonomy" id="2800819"/>
    <lineage>
        <taxon>Bacteria</taxon>
        <taxon>Bacillati</taxon>
        <taxon>Actinomycetota</taxon>
        <taxon>Actinomycetes</taxon>
        <taxon>Pseudonocardiales</taxon>
        <taxon>Pseudonocardiaceae</taxon>
        <taxon>Pseudonocardia</taxon>
    </lineage>
</organism>